<evidence type="ECO:0008006" key="3">
    <source>
        <dbReference type="Google" id="ProtNLM"/>
    </source>
</evidence>
<organism evidence="1 2">
    <name type="scientific">Plantactinospora endophytica</name>
    <dbReference type="NCBI Taxonomy" id="673535"/>
    <lineage>
        <taxon>Bacteria</taxon>
        <taxon>Bacillati</taxon>
        <taxon>Actinomycetota</taxon>
        <taxon>Actinomycetes</taxon>
        <taxon>Micromonosporales</taxon>
        <taxon>Micromonosporaceae</taxon>
        <taxon>Plantactinospora</taxon>
    </lineage>
</organism>
<dbReference type="Proteomes" id="UP000646749">
    <property type="component" value="Unassembled WGS sequence"/>
</dbReference>
<dbReference type="SUPFAM" id="SSF140453">
    <property type="entry name" value="EsxAB dimer-like"/>
    <property type="match status" value="1"/>
</dbReference>
<protein>
    <recommendedName>
        <fullName evidence="3">ESAT-6-like protein</fullName>
    </recommendedName>
</protein>
<proteinExistence type="predicted"/>
<gene>
    <name evidence="1" type="ORF">Pen02_33990</name>
</gene>
<name>A0ABQ4E185_9ACTN</name>
<evidence type="ECO:0000313" key="2">
    <source>
        <dbReference type="Proteomes" id="UP000646749"/>
    </source>
</evidence>
<dbReference type="InterPro" id="IPR036689">
    <property type="entry name" value="ESAT-6-like_sf"/>
</dbReference>
<keyword evidence="2" id="KW-1185">Reference proteome</keyword>
<dbReference type="Gene3D" id="1.10.287.1060">
    <property type="entry name" value="ESAT-6-like"/>
    <property type="match status" value="1"/>
</dbReference>
<dbReference type="InterPro" id="IPR010310">
    <property type="entry name" value="T7SS_ESAT-6-like"/>
</dbReference>
<dbReference type="Pfam" id="PF06013">
    <property type="entry name" value="WXG100"/>
    <property type="match status" value="1"/>
</dbReference>
<evidence type="ECO:0000313" key="1">
    <source>
        <dbReference type="EMBL" id="GIG88463.1"/>
    </source>
</evidence>
<sequence length="107" mass="11747">MAQVFDHQEGNAKGASNLVDQAHGVINMQIRNIELAVNQLRTRGWEGEAASKFYAVASEMVDGARRLQDKMAEMRDDLATVNRSFADANASMGESVNAIKYDITRTG</sequence>
<dbReference type="EMBL" id="BONW01000016">
    <property type="protein sequence ID" value="GIG88463.1"/>
    <property type="molecule type" value="Genomic_DNA"/>
</dbReference>
<comment type="caution">
    <text evidence="1">The sequence shown here is derived from an EMBL/GenBank/DDBJ whole genome shotgun (WGS) entry which is preliminary data.</text>
</comment>
<dbReference type="RefSeq" id="WP_203866986.1">
    <property type="nucleotide sequence ID" value="NZ_BONW01000016.1"/>
</dbReference>
<reference evidence="1 2" key="1">
    <citation type="submission" date="2021-01" db="EMBL/GenBank/DDBJ databases">
        <title>Whole genome shotgun sequence of Plantactinospora endophytica NBRC 110450.</title>
        <authorList>
            <person name="Komaki H."/>
            <person name="Tamura T."/>
        </authorList>
    </citation>
    <scope>NUCLEOTIDE SEQUENCE [LARGE SCALE GENOMIC DNA]</scope>
    <source>
        <strain evidence="1 2">NBRC 110450</strain>
    </source>
</reference>
<accession>A0ABQ4E185</accession>